<dbReference type="eggNOG" id="ENOG502SFC6">
    <property type="taxonomic scope" value="Eukaryota"/>
</dbReference>
<evidence type="ECO:0000313" key="2">
    <source>
        <dbReference type="EMBL" id="EEF27117.1"/>
    </source>
</evidence>
<dbReference type="PANTHER" id="PTHR36344">
    <property type="entry name" value="RX N-TERMINAL DOMAIN-CONTAINING PROTEIN"/>
    <property type="match status" value="1"/>
</dbReference>
<name>B9TAJ6_RICCO</name>
<gene>
    <name evidence="2" type="ORF">RCOM_1978120</name>
</gene>
<keyword evidence="3" id="KW-1185">Reference proteome</keyword>
<sequence length="98" mass="11559">MDIAGRLTQINQEILRIDNEKQEREQMLGLLWEHPPALNTEAVGRRMQQIRDRIRALKERKRALLQEQQSLIVEGAEPRGKWKQRGELIRLCGWSMCV</sequence>
<evidence type="ECO:0000313" key="3">
    <source>
        <dbReference type="Proteomes" id="UP000008311"/>
    </source>
</evidence>
<dbReference type="AlphaFoldDB" id="B9TAJ6"/>
<feature type="coiled-coil region" evidence="1">
    <location>
        <begin position="40"/>
        <end position="74"/>
    </location>
</feature>
<accession>B9TAJ6</accession>
<proteinExistence type="predicted"/>
<protein>
    <submittedName>
        <fullName evidence="2">Uncharacterized protein</fullName>
    </submittedName>
</protein>
<reference evidence="3" key="1">
    <citation type="journal article" date="2010" name="Nat. Biotechnol.">
        <title>Draft genome sequence of the oilseed species Ricinus communis.</title>
        <authorList>
            <person name="Chan A.P."/>
            <person name="Crabtree J."/>
            <person name="Zhao Q."/>
            <person name="Lorenzi H."/>
            <person name="Orvis J."/>
            <person name="Puiu D."/>
            <person name="Melake-Berhan A."/>
            <person name="Jones K.M."/>
            <person name="Redman J."/>
            <person name="Chen G."/>
            <person name="Cahoon E.B."/>
            <person name="Gedil M."/>
            <person name="Stanke M."/>
            <person name="Haas B.J."/>
            <person name="Wortman J.R."/>
            <person name="Fraser-Liggett C.M."/>
            <person name="Ravel J."/>
            <person name="Rabinowicz P.D."/>
        </authorList>
    </citation>
    <scope>NUCLEOTIDE SEQUENCE [LARGE SCALE GENOMIC DNA]</scope>
    <source>
        <strain evidence="3">cv. Hale</strain>
    </source>
</reference>
<evidence type="ECO:0000256" key="1">
    <source>
        <dbReference type="SAM" id="Coils"/>
    </source>
</evidence>
<keyword evidence="1" id="KW-0175">Coiled coil</keyword>
<dbReference type="InParanoid" id="B9TAJ6"/>
<dbReference type="EMBL" id="EQ975797">
    <property type="protein sequence ID" value="EEF27117.1"/>
    <property type="molecule type" value="Genomic_DNA"/>
</dbReference>
<dbReference type="Proteomes" id="UP000008311">
    <property type="component" value="Unassembled WGS sequence"/>
</dbReference>
<dbReference type="PANTHER" id="PTHR36344:SF1">
    <property type="entry name" value="RX N-TERMINAL DOMAIN-CONTAINING PROTEIN"/>
    <property type="match status" value="1"/>
</dbReference>
<organism evidence="2 3">
    <name type="scientific">Ricinus communis</name>
    <name type="common">Castor bean</name>
    <dbReference type="NCBI Taxonomy" id="3988"/>
    <lineage>
        <taxon>Eukaryota</taxon>
        <taxon>Viridiplantae</taxon>
        <taxon>Streptophyta</taxon>
        <taxon>Embryophyta</taxon>
        <taxon>Tracheophyta</taxon>
        <taxon>Spermatophyta</taxon>
        <taxon>Magnoliopsida</taxon>
        <taxon>eudicotyledons</taxon>
        <taxon>Gunneridae</taxon>
        <taxon>Pentapetalae</taxon>
        <taxon>rosids</taxon>
        <taxon>fabids</taxon>
        <taxon>Malpighiales</taxon>
        <taxon>Euphorbiaceae</taxon>
        <taxon>Acalyphoideae</taxon>
        <taxon>Acalypheae</taxon>
        <taxon>Ricinus</taxon>
    </lineage>
</organism>